<keyword evidence="3" id="KW-1185">Reference proteome</keyword>
<feature type="transmembrane region" description="Helical" evidence="1">
    <location>
        <begin position="7"/>
        <end position="26"/>
    </location>
</feature>
<name>A0A6N4SUP0_CYTH3</name>
<dbReference type="EMBL" id="CP000383">
    <property type="protein sequence ID" value="ABG60122.1"/>
    <property type="molecule type" value="Genomic_DNA"/>
</dbReference>
<evidence type="ECO:0000313" key="2">
    <source>
        <dbReference type="EMBL" id="ABG60122.1"/>
    </source>
</evidence>
<organism evidence="2 3">
    <name type="scientific">Cytophaga hutchinsonii (strain ATCC 33406 / DSM 1761 / CIP 103989 / NBRC 15051 / NCIMB 9469 / D465)</name>
    <dbReference type="NCBI Taxonomy" id="269798"/>
    <lineage>
        <taxon>Bacteria</taxon>
        <taxon>Pseudomonadati</taxon>
        <taxon>Bacteroidota</taxon>
        <taxon>Cytophagia</taxon>
        <taxon>Cytophagales</taxon>
        <taxon>Cytophagaceae</taxon>
        <taxon>Cytophaga</taxon>
    </lineage>
</organism>
<reference evidence="2 3" key="1">
    <citation type="journal article" date="2007" name="Appl. Environ. Microbiol.">
        <title>Genome sequence of the cellulolytic gliding bacterium Cytophaga hutchinsonii.</title>
        <authorList>
            <person name="Xie G."/>
            <person name="Bruce D.C."/>
            <person name="Challacombe J.F."/>
            <person name="Chertkov O."/>
            <person name="Detter J.C."/>
            <person name="Gilna P."/>
            <person name="Han C.S."/>
            <person name="Lucas S."/>
            <person name="Misra M."/>
            <person name="Myers G.L."/>
            <person name="Richardson P."/>
            <person name="Tapia R."/>
            <person name="Thayer N."/>
            <person name="Thompson L.S."/>
            <person name="Brettin T.S."/>
            <person name="Henrissat B."/>
            <person name="Wilson D.B."/>
            <person name="McBride M.J."/>
        </authorList>
    </citation>
    <scope>NUCLEOTIDE SEQUENCE [LARGE SCALE GENOMIC DNA]</scope>
    <source>
        <strain evidence="3">ATCC 33406 / DSM 1761 / CIP 103989 / NBRC 15051 / NCIMB 9469 / D465</strain>
    </source>
</reference>
<keyword evidence="1" id="KW-0812">Transmembrane</keyword>
<dbReference type="Proteomes" id="UP000001822">
    <property type="component" value="Chromosome"/>
</dbReference>
<proteinExistence type="predicted"/>
<feature type="transmembrane region" description="Helical" evidence="1">
    <location>
        <begin position="136"/>
        <end position="153"/>
    </location>
</feature>
<evidence type="ECO:0008006" key="4">
    <source>
        <dbReference type="Google" id="ProtNLM"/>
    </source>
</evidence>
<gene>
    <name evidence="2" type="ordered locus">CHU_2875</name>
</gene>
<accession>A0A6N4SUP0</accession>
<evidence type="ECO:0000313" key="3">
    <source>
        <dbReference type="Proteomes" id="UP000001822"/>
    </source>
</evidence>
<dbReference type="AlphaFoldDB" id="A0A6N4SUP0"/>
<keyword evidence="1" id="KW-0472">Membrane</keyword>
<dbReference type="KEGG" id="chu:CHU_2875"/>
<protein>
    <recommendedName>
        <fullName evidence="4">DUF1772 domain-containing protein</fullName>
    </recommendedName>
</protein>
<dbReference type="RefSeq" id="WP_011586232.1">
    <property type="nucleotide sequence ID" value="NC_008255.1"/>
</dbReference>
<keyword evidence="1" id="KW-1133">Transmembrane helix</keyword>
<evidence type="ECO:0000256" key="1">
    <source>
        <dbReference type="SAM" id="Phobius"/>
    </source>
</evidence>
<feature type="transmembrane region" description="Helical" evidence="1">
    <location>
        <begin position="56"/>
        <end position="72"/>
    </location>
</feature>
<sequence length="157" mass="17873">MLPALRFFYLLLFIVIASQGIFYFLAVGKALQLISLNGFMEQRKVIEQLIEWPLKVLYYTSVALAVSLLILYRNNVCSVLFLTTACSLAFLLADVFFALTKSVPLNTLIRNYTAFSDQELYEGIRTQWLCYIKTRGLLSISGLLILLSGFMFAKKMV</sequence>
<feature type="transmembrane region" description="Helical" evidence="1">
    <location>
        <begin position="79"/>
        <end position="99"/>
    </location>
</feature>